<accession>G2Q5A0</accession>
<proteinExistence type="predicted"/>
<feature type="region of interest" description="Disordered" evidence="2">
    <location>
        <begin position="51"/>
        <end position="105"/>
    </location>
</feature>
<feature type="domain" description="ZN622/Rei1/Reh1 zinc finger C2H2-type" evidence="3">
    <location>
        <begin position="115"/>
        <end position="204"/>
    </location>
</feature>
<dbReference type="InterPro" id="IPR040025">
    <property type="entry name" value="Znf622/Rei1/Reh1"/>
</dbReference>
<dbReference type="Proteomes" id="UP000007322">
    <property type="component" value="Chromosome 1"/>
</dbReference>
<sequence>MESSILDSAPAPSRALRECLLCDLKFSSPEEKRQHAKSDWHVYKIRCRVAEPGTTIPPPDTTPKPSIISSSSRRPDRRRKSASPSSPRTDHESSEEDSESDTSSDRDIFGFIPEQCLFCNHTSNDFDENLSHMHQSHSLVVPLQSSLAVDLQTVIWFLHMLIFSYRECICCGKRRRTVEAVQQHMTSTGHCRFNVTDEMRGFYDPDSLARQTTEGRARPDDDHALRLPSGKLLAHRSHHVEPSPRSRQRDRPPVGPSTLPPGSSQPAGPSDPADAGSQALAVTKKDRREQAVAAEFGRLRAGDRTSLVHLPPSQQRSLLLTYKKELDEAKRAERRKQRRLDNVGNKTAIHTKYYKQEVPIYQGG</sequence>
<dbReference type="InterPro" id="IPR036236">
    <property type="entry name" value="Znf_C2H2_sf"/>
</dbReference>
<dbReference type="InParanoid" id="G2Q5A0"/>
<gene>
    <name evidence="4" type="ORF">MYCTH_2299284</name>
</gene>
<feature type="region of interest" description="Disordered" evidence="2">
    <location>
        <begin position="212"/>
        <end position="288"/>
    </location>
</feature>
<evidence type="ECO:0000313" key="4">
    <source>
        <dbReference type="EMBL" id="AEO55440.1"/>
    </source>
</evidence>
<dbReference type="eggNOG" id="KOG2785">
    <property type="taxonomic scope" value="Eukaryota"/>
</dbReference>
<protein>
    <recommendedName>
        <fullName evidence="3">ZN622/Rei1/Reh1 zinc finger C2H2-type domain-containing protein</fullName>
    </recommendedName>
</protein>
<dbReference type="KEGG" id="mtm:MYCTH_2299284"/>
<feature type="compositionally biased region" description="Basic and acidic residues" evidence="2">
    <location>
        <begin position="239"/>
        <end position="252"/>
    </location>
</feature>
<dbReference type="GO" id="GO:0030687">
    <property type="term" value="C:preribosome, large subunit precursor"/>
    <property type="evidence" value="ECO:0007669"/>
    <property type="project" value="TreeGrafter"/>
</dbReference>
<dbReference type="GeneID" id="11505435"/>
<reference evidence="4 5" key="1">
    <citation type="journal article" date="2011" name="Nat. Biotechnol.">
        <title>Comparative genomic analysis of the thermophilic biomass-degrading fungi Myceliophthora thermophila and Thielavia terrestris.</title>
        <authorList>
            <person name="Berka R.M."/>
            <person name="Grigoriev I.V."/>
            <person name="Otillar R."/>
            <person name="Salamov A."/>
            <person name="Grimwood J."/>
            <person name="Reid I."/>
            <person name="Ishmael N."/>
            <person name="John T."/>
            <person name="Darmond C."/>
            <person name="Moisan M.-C."/>
            <person name="Henrissat B."/>
            <person name="Coutinho P.M."/>
            <person name="Lombard V."/>
            <person name="Natvig D.O."/>
            <person name="Lindquist E."/>
            <person name="Schmutz J."/>
            <person name="Lucas S."/>
            <person name="Harris P."/>
            <person name="Powlowski J."/>
            <person name="Bellemare A."/>
            <person name="Taylor D."/>
            <person name="Butler G."/>
            <person name="de Vries R.P."/>
            <person name="Allijn I.E."/>
            <person name="van den Brink J."/>
            <person name="Ushinsky S."/>
            <person name="Storms R."/>
            <person name="Powell A.J."/>
            <person name="Paulsen I.T."/>
            <person name="Elbourne L.D.H."/>
            <person name="Baker S.E."/>
            <person name="Magnuson J."/>
            <person name="LaBoissiere S."/>
            <person name="Clutterbuck A.J."/>
            <person name="Martinez D."/>
            <person name="Wogulis M."/>
            <person name="de Leon A.L."/>
            <person name="Rey M.W."/>
            <person name="Tsang A."/>
        </authorList>
    </citation>
    <scope>NUCLEOTIDE SEQUENCE [LARGE SCALE GENOMIC DNA]</scope>
    <source>
        <strain evidence="5">ATCC 42464 / BCRC 31852 / DSM 1799</strain>
    </source>
</reference>
<keyword evidence="1" id="KW-0175">Coiled coil</keyword>
<dbReference type="RefSeq" id="XP_003660685.1">
    <property type="nucleotide sequence ID" value="XM_003660637.1"/>
</dbReference>
<feature type="compositionally biased region" description="Low complexity" evidence="2">
    <location>
        <begin position="63"/>
        <end position="72"/>
    </location>
</feature>
<dbReference type="VEuPathDB" id="FungiDB:MYCTH_2299284"/>
<feature type="coiled-coil region" evidence="1">
    <location>
        <begin position="319"/>
        <end position="346"/>
    </location>
</feature>
<dbReference type="Pfam" id="PF12756">
    <property type="entry name" value="zf-C2H2_2"/>
    <property type="match status" value="1"/>
</dbReference>
<keyword evidence="5" id="KW-1185">Reference proteome</keyword>
<organism evidence="4 5">
    <name type="scientific">Thermothelomyces thermophilus (strain ATCC 42464 / BCRC 31852 / DSM 1799)</name>
    <name type="common">Sporotrichum thermophile</name>
    <dbReference type="NCBI Taxonomy" id="573729"/>
    <lineage>
        <taxon>Eukaryota</taxon>
        <taxon>Fungi</taxon>
        <taxon>Dikarya</taxon>
        <taxon>Ascomycota</taxon>
        <taxon>Pezizomycotina</taxon>
        <taxon>Sordariomycetes</taxon>
        <taxon>Sordariomycetidae</taxon>
        <taxon>Sordariales</taxon>
        <taxon>Chaetomiaceae</taxon>
        <taxon>Thermothelomyces</taxon>
    </lineage>
</organism>
<dbReference type="STRING" id="573729.G2Q5A0"/>
<dbReference type="EMBL" id="CP003002">
    <property type="protein sequence ID" value="AEO55440.1"/>
    <property type="molecule type" value="Genomic_DNA"/>
</dbReference>
<evidence type="ECO:0000313" key="5">
    <source>
        <dbReference type="Proteomes" id="UP000007322"/>
    </source>
</evidence>
<dbReference type="GO" id="GO:0042273">
    <property type="term" value="P:ribosomal large subunit biogenesis"/>
    <property type="evidence" value="ECO:0007669"/>
    <property type="project" value="TreeGrafter"/>
</dbReference>
<evidence type="ECO:0000256" key="1">
    <source>
        <dbReference type="SAM" id="Coils"/>
    </source>
</evidence>
<evidence type="ECO:0000256" key="2">
    <source>
        <dbReference type="SAM" id="MobiDB-lite"/>
    </source>
</evidence>
<dbReference type="PANTHER" id="PTHR13182">
    <property type="entry name" value="ZINC FINGER PROTEIN 622"/>
    <property type="match status" value="1"/>
</dbReference>
<dbReference type="OMA" id="RVHAKSE"/>
<feature type="compositionally biased region" description="Acidic residues" evidence="2">
    <location>
        <begin position="93"/>
        <end position="102"/>
    </location>
</feature>
<dbReference type="SUPFAM" id="SSF57667">
    <property type="entry name" value="beta-beta-alpha zinc fingers"/>
    <property type="match status" value="1"/>
</dbReference>
<feature type="compositionally biased region" description="Basic and acidic residues" evidence="2">
    <location>
        <begin position="213"/>
        <end position="225"/>
    </location>
</feature>
<dbReference type="PANTHER" id="PTHR13182:SF8">
    <property type="entry name" value="CYTOPLASMIC 60S SUBUNIT BIOGENESIS FACTOR ZNF622"/>
    <property type="match status" value="1"/>
</dbReference>
<dbReference type="HOGENOM" id="CLU_018787_2_1_1"/>
<dbReference type="InterPro" id="IPR041661">
    <property type="entry name" value="ZN622/Rei1/Reh1_Znf-C2H2"/>
</dbReference>
<evidence type="ECO:0000259" key="3">
    <source>
        <dbReference type="Pfam" id="PF12756"/>
    </source>
</evidence>
<name>G2Q5A0_THET4</name>
<dbReference type="OrthoDB" id="19329at2759"/>
<dbReference type="AlphaFoldDB" id="G2Q5A0"/>